<comment type="caution">
    <text evidence="1">The sequence shown here is derived from an EMBL/GenBank/DDBJ whole genome shotgun (WGS) entry which is preliminary data.</text>
</comment>
<accession>A0ABN0RC86</accession>
<evidence type="ECO:0000313" key="1">
    <source>
        <dbReference type="EMBL" id="EUJ26919.1"/>
    </source>
</evidence>
<reference evidence="1 2" key="1">
    <citation type="journal article" date="2014" name="Int. J. Syst. Evol. Microbiol.">
        <title>Listeria floridensis sp. nov., Listeria aquatica sp. nov., Listeria cornellensis sp. nov., Listeria riparia sp. nov. and Listeria grandensis sp. nov., from agricultural and natural environments.</title>
        <authorList>
            <person name="den Bakker H.C."/>
            <person name="Warchocki S."/>
            <person name="Wright E.M."/>
            <person name="Allred A.F."/>
            <person name="Ahlstrom C."/>
            <person name="Manuel C.S."/>
            <person name="Stasiewicz M.J."/>
            <person name="Burrell A."/>
            <person name="Roof S."/>
            <person name="Strawn L."/>
            <person name="Fortes E.D."/>
            <person name="Nightingale K.K."/>
            <person name="Kephart D."/>
            <person name="Wiedmann M."/>
        </authorList>
    </citation>
    <scope>NUCLEOTIDE SEQUENCE [LARGE SCALE GENOMIC DNA]</scope>
    <source>
        <strain evidence="1 2">FSL S10-1187</strain>
    </source>
</reference>
<protein>
    <submittedName>
        <fullName evidence="1">Uncharacterized protein</fullName>
    </submittedName>
</protein>
<sequence>RIHLLVDGELVKSLVFLSEKNQIVETDHVHQTVNTSKRINEQVAFDVPVEPPKTFSFDQLTDLIVDPESEVEVQAFDAGFIERGSLPVPIDPNYDTTLELVNLRNASMPLNQYRIEVKAGTAIDKVRIAYATAPGGYPRQFVQDLTAEEDGRYVIWMKDLPNFDQMAVGQTVQIYGVSSWNKHQTIEESIKEVTLTDRISNEIVLTSPPFVVGTSRVIAGTKGADVVKVRFWVNGEVKTQARDVGVDGFTLPNAGNFIQSLTDEVELVAVNSQFQIINRLSVQLQSQ</sequence>
<evidence type="ECO:0000313" key="2">
    <source>
        <dbReference type="Proteomes" id="UP000019249"/>
    </source>
</evidence>
<organism evidence="1 2">
    <name type="scientific">Listeria floridensis FSL S10-1187</name>
    <dbReference type="NCBI Taxonomy" id="1265817"/>
    <lineage>
        <taxon>Bacteria</taxon>
        <taxon>Bacillati</taxon>
        <taxon>Bacillota</taxon>
        <taxon>Bacilli</taxon>
        <taxon>Bacillales</taxon>
        <taxon>Listeriaceae</taxon>
        <taxon>Listeria</taxon>
    </lineage>
</organism>
<dbReference type="Proteomes" id="UP000019249">
    <property type="component" value="Unassembled WGS sequence"/>
</dbReference>
<proteinExistence type="predicted"/>
<dbReference type="EMBL" id="AODF01000034">
    <property type="protein sequence ID" value="EUJ26919.1"/>
    <property type="molecule type" value="Genomic_DNA"/>
</dbReference>
<keyword evidence="2" id="KW-1185">Reference proteome</keyword>
<name>A0ABN0RC86_9LIST</name>
<gene>
    <name evidence="1" type="ORF">MFLO_13645</name>
</gene>
<dbReference type="RefSeq" id="WP_036098233.1">
    <property type="nucleotide sequence ID" value="NZ_AODF01000034.1"/>
</dbReference>
<feature type="non-terminal residue" evidence="1">
    <location>
        <position position="1"/>
    </location>
</feature>